<proteinExistence type="predicted"/>
<comment type="caution">
    <text evidence="1">The sequence shown here is derived from an EMBL/GenBank/DDBJ whole genome shotgun (WGS) entry which is preliminary data.</text>
</comment>
<dbReference type="Pfam" id="PF11655">
    <property type="entry name" value="DUF2589"/>
    <property type="match status" value="1"/>
</dbReference>
<name>A0A0F9XCX8_9ZZZZ</name>
<evidence type="ECO:0000313" key="1">
    <source>
        <dbReference type="EMBL" id="KKN96831.1"/>
    </source>
</evidence>
<reference evidence="1" key="1">
    <citation type="journal article" date="2015" name="Nature">
        <title>Complex archaea that bridge the gap between prokaryotes and eukaryotes.</title>
        <authorList>
            <person name="Spang A."/>
            <person name="Saw J.H."/>
            <person name="Jorgensen S.L."/>
            <person name="Zaremba-Niedzwiedzka K."/>
            <person name="Martijn J."/>
            <person name="Lind A.E."/>
            <person name="van Eijk R."/>
            <person name="Schleper C."/>
            <person name="Guy L."/>
            <person name="Ettema T.J."/>
        </authorList>
    </citation>
    <scope>NUCLEOTIDE SEQUENCE</scope>
</reference>
<accession>A0A0F9XCX8</accession>
<evidence type="ECO:0008006" key="2">
    <source>
        <dbReference type="Google" id="ProtNLM"/>
    </source>
</evidence>
<sequence>MANPVSGQINALPIHKMVATPIVAAIEAHEVACAAFATFFDKVCLDEDGNARIVRFGYQQAERSDDGEATGKTLNRVIDMPLFAVLPMPAFGVDKVEVDFEIDINNVEETKSATDSKLEVGVKYGFGPWGVKATGSISHHREQTRKTDTRAKYSFHVEANRQPMPEALARVTEAIIRDVTQPIDKDKAPKLTVGDGGGVTE</sequence>
<dbReference type="AlphaFoldDB" id="A0A0F9XCX8"/>
<gene>
    <name evidence="1" type="ORF">LCGC14_0164750</name>
</gene>
<organism evidence="1">
    <name type="scientific">marine sediment metagenome</name>
    <dbReference type="NCBI Taxonomy" id="412755"/>
    <lineage>
        <taxon>unclassified sequences</taxon>
        <taxon>metagenomes</taxon>
        <taxon>ecological metagenomes</taxon>
    </lineage>
</organism>
<dbReference type="EMBL" id="LAZR01000062">
    <property type="protein sequence ID" value="KKN96831.1"/>
    <property type="molecule type" value="Genomic_DNA"/>
</dbReference>
<dbReference type="InterPro" id="IPR024510">
    <property type="entry name" value="DUF2589"/>
</dbReference>
<protein>
    <recommendedName>
        <fullName evidence="2">DUF2589 domain-containing protein</fullName>
    </recommendedName>
</protein>